<evidence type="ECO:0000256" key="1">
    <source>
        <dbReference type="ARBA" id="ARBA00012513"/>
    </source>
</evidence>
<dbReference type="eggNOG" id="KOG0606">
    <property type="taxonomic scope" value="Eukaryota"/>
</dbReference>
<dbReference type="KEGG" id="hro:HELRODRAFT_127586"/>
<evidence type="ECO:0000256" key="8">
    <source>
        <dbReference type="ARBA" id="ARBA00033099"/>
    </source>
</evidence>
<dbReference type="PANTHER" id="PTHR24356:SF1">
    <property type="entry name" value="SERINE_THREONINE-PROTEIN KINASE GREATWALL"/>
    <property type="match status" value="1"/>
</dbReference>
<evidence type="ECO:0000313" key="13">
    <source>
        <dbReference type="EnsemblMetazoa" id="HelroP127586"/>
    </source>
</evidence>
<dbReference type="InterPro" id="IPR011009">
    <property type="entry name" value="Kinase-like_dom_sf"/>
</dbReference>
<dbReference type="EnsemblMetazoa" id="HelroT127586">
    <property type="protein sequence ID" value="HelroP127586"/>
    <property type="gene ID" value="HelroG127586"/>
</dbReference>
<evidence type="ECO:0000256" key="2">
    <source>
        <dbReference type="ARBA" id="ARBA00022148"/>
    </source>
</evidence>
<dbReference type="PROSITE" id="PS50011">
    <property type="entry name" value="PROTEIN_KINASE_DOM"/>
    <property type="match status" value="1"/>
</dbReference>
<gene>
    <name evidence="13" type="primary">20196006</name>
    <name evidence="12" type="ORF">HELRODRAFT_127586</name>
</gene>
<dbReference type="GO" id="GO:0004674">
    <property type="term" value="F:protein serine/threonine kinase activity"/>
    <property type="evidence" value="ECO:0007669"/>
    <property type="project" value="UniProtKB-KW"/>
</dbReference>
<accession>T1EHF6</accession>
<dbReference type="AlphaFoldDB" id="T1EHF6"/>
<dbReference type="InterPro" id="IPR000719">
    <property type="entry name" value="Prot_kinase_dom"/>
</dbReference>
<comment type="catalytic activity">
    <reaction evidence="10">
        <text>L-seryl-[protein] + ATP = O-phospho-L-seryl-[protein] + ADP + H(+)</text>
        <dbReference type="Rhea" id="RHEA:17989"/>
        <dbReference type="Rhea" id="RHEA-COMP:9863"/>
        <dbReference type="Rhea" id="RHEA-COMP:11604"/>
        <dbReference type="ChEBI" id="CHEBI:15378"/>
        <dbReference type="ChEBI" id="CHEBI:29999"/>
        <dbReference type="ChEBI" id="CHEBI:30616"/>
        <dbReference type="ChEBI" id="CHEBI:83421"/>
        <dbReference type="ChEBI" id="CHEBI:456216"/>
        <dbReference type="EC" id="2.7.11.1"/>
    </reaction>
</comment>
<dbReference type="OMA" id="PIDWWAL"/>
<evidence type="ECO:0000256" key="10">
    <source>
        <dbReference type="ARBA" id="ARBA00048679"/>
    </source>
</evidence>
<reference evidence="12 14" key="2">
    <citation type="journal article" date="2013" name="Nature">
        <title>Insights into bilaterian evolution from three spiralian genomes.</title>
        <authorList>
            <person name="Simakov O."/>
            <person name="Marletaz F."/>
            <person name="Cho S.J."/>
            <person name="Edsinger-Gonzales E."/>
            <person name="Havlak P."/>
            <person name="Hellsten U."/>
            <person name="Kuo D.H."/>
            <person name="Larsson T."/>
            <person name="Lv J."/>
            <person name="Arendt D."/>
            <person name="Savage R."/>
            <person name="Osoegawa K."/>
            <person name="de Jong P."/>
            <person name="Grimwood J."/>
            <person name="Chapman J.A."/>
            <person name="Shapiro H."/>
            <person name="Aerts A."/>
            <person name="Otillar R.P."/>
            <person name="Terry A.Y."/>
            <person name="Boore J.L."/>
            <person name="Grigoriev I.V."/>
            <person name="Lindberg D.R."/>
            <person name="Seaver E.C."/>
            <person name="Weisblat D.A."/>
            <person name="Putnam N.H."/>
            <person name="Rokhsar D.S."/>
        </authorList>
    </citation>
    <scope>NUCLEOTIDE SEQUENCE</scope>
</reference>
<dbReference type="Gene3D" id="1.10.510.10">
    <property type="entry name" value="Transferase(Phosphotransferase) domain 1"/>
    <property type="match status" value="1"/>
</dbReference>
<evidence type="ECO:0000256" key="5">
    <source>
        <dbReference type="ARBA" id="ARBA00022741"/>
    </source>
</evidence>
<dbReference type="EMBL" id="KB096830">
    <property type="protein sequence ID" value="ESO01111.1"/>
    <property type="molecule type" value="Genomic_DNA"/>
</dbReference>
<dbReference type="EC" id="2.7.11.1" evidence="1"/>
<keyword evidence="4" id="KW-0808">Transferase</keyword>
<keyword evidence="14" id="KW-1185">Reference proteome</keyword>
<dbReference type="InParanoid" id="T1EHF6"/>
<dbReference type="HOGENOM" id="CLU_2856266_0_0_1"/>
<protein>
    <recommendedName>
        <fullName evidence="2">Serine/threonine-protein kinase greatwall</fullName>
        <ecNumber evidence="1">2.7.11.1</ecNumber>
    </recommendedName>
    <alternativeName>
        <fullName evidence="8">Microtubule-associated serine/threonine-protein kinase-like</fullName>
    </alternativeName>
</protein>
<comment type="catalytic activity">
    <reaction evidence="9">
        <text>L-threonyl-[protein] + ATP = O-phospho-L-threonyl-[protein] + ADP + H(+)</text>
        <dbReference type="Rhea" id="RHEA:46608"/>
        <dbReference type="Rhea" id="RHEA-COMP:11060"/>
        <dbReference type="Rhea" id="RHEA-COMP:11605"/>
        <dbReference type="ChEBI" id="CHEBI:15378"/>
        <dbReference type="ChEBI" id="CHEBI:30013"/>
        <dbReference type="ChEBI" id="CHEBI:30616"/>
        <dbReference type="ChEBI" id="CHEBI:61977"/>
        <dbReference type="ChEBI" id="CHEBI:456216"/>
        <dbReference type="EC" id="2.7.11.1"/>
    </reaction>
</comment>
<keyword evidence="5" id="KW-0547">Nucleotide-binding</keyword>
<dbReference type="RefSeq" id="XP_009020823.1">
    <property type="nucleotide sequence ID" value="XM_009022575.1"/>
</dbReference>
<reference evidence="13" key="3">
    <citation type="submission" date="2015-06" db="UniProtKB">
        <authorList>
            <consortium name="EnsemblMetazoa"/>
        </authorList>
    </citation>
    <scope>IDENTIFICATION</scope>
</reference>
<feature type="domain" description="Protein kinase" evidence="11">
    <location>
        <begin position="1"/>
        <end position="65"/>
    </location>
</feature>
<dbReference type="CTD" id="20196006"/>
<dbReference type="SUPFAM" id="SSF56112">
    <property type="entry name" value="Protein kinase-like (PK-like)"/>
    <property type="match status" value="1"/>
</dbReference>
<dbReference type="STRING" id="6412.T1EHF6"/>
<evidence type="ECO:0000256" key="7">
    <source>
        <dbReference type="ARBA" id="ARBA00022840"/>
    </source>
</evidence>
<evidence type="ECO:0000313" key="12">
    <source>
        <dbReference type="EMBL" id="ESO01111.1"/>
    </source>
</evidence>
<evidence type="ECO:0000256" key="3">
    <source>
        <dbReference type="ARBA" id="ARBA00022527"/>
    </source>
</evidence>
<evidence type="ECO:0000256" key="4">
    <source>
        <dbReference type="ARBA" id="ARBA00022679"/>
    </source>
</evidence>
<dbReference type="GO" id="GO:0005524">
    <property type="term" value="F:ATP binding"/>
    <property type="evidence" value="ECO:0007669"/>
    <property type="project" value="UniProtKB-KW"/>
</dbReference>
<dbReference type="EMBL" id="AMQM01005155">
    <property type="status" value="NOT_ANNOTATED_CDS"/>
    <property type="molecule type" value="Genomic_DNA"/>
</dbReference>
<reference evidence="14" key="1">
    <citation type="submission" date="2012-12" db="EMBL/GenBank/DDBJ databases">
        <authorList>
            <person name="Hellsten U."/>
            <person name="Grimwood J."/>
            <person name="Chapman J.A."/>
            <person name="Shapiro H."/>
            <person name="Aerts A."/>
            <person name="Otillar R.P."/>
            <person name="Terry A.Y."/>
            <person name="Boore J.L."/>
            <person name="Simakov O."/>
            <person name="Marletaz F."/>
            <person name="Cho S.-J."/>
            <person name="Edsinger-Gonzales E."/>
            <person name="Havlak P."/>
            <person name="Kuo D.-H."/>
            <person name="Larsson T."/>
            <person name="Lv J."/>
            <person name="Arendt D."/>
            <person name="Savage R."/>
            <person name="Osoegawa K."/>
            <person name="de Jong P."/>
            <person name="Lindberg D.R."/>
            <person name="Seaver E.C."/>
            <person name="Weisblat D.A."/>
            <person name="Putnam N.H."/>
            <person name="Grigoriev I.V."/>
            <person name="Rokhsar D.S."/>
        </authorList>
    </citation>
    <scope>NUCLEOTIDE SEQUENCE</scope>
</reference>
<evidence type="ECO:0000259" key="11">
    <source>
        <dbReference type="PROSITE" id="PS50011"/>
    </source>
</evidence>
<organism evidence="13 14">
    <name type="scientific">Helobdella robusta</name>
    <name type="common">Californian leech</name>
    <dbReference type="NCBI Taxonomy" id="6412"/>
    <lineage>
        <taxon>Eukaryota</taxon>
        <taxon>Metazoa</taxon>
        <taxon>Spiralia</taxon>
        <taxon>Lophotrochozoa</taxon>
        <taxon>Annelida</taxon>
        <taxon>Clitellata</taxon>
        <taxon>Hirudinea</taxon>
        <taxon>Rhynchobdellida</taxon>
        <taxon>Glossiphoniidae</taxon>
        <taxon>Helobdella</taxon>
    </lineage>
</organism>
<evidence type="ECO:0000313" key="14">
    <source>
        <dbReference type="Proteomes" id="UP000015101"/>
    </source>
</evidence>
<dbReference type="FunFam" id="1.10.510.10:FF:002047">
    <property type="match status" value="1"/>
</dbReference>
<evidence type="ECO:0000256" key="9">
    <source>
        <dbReference type="ARBA" id="ARBA00047899"/>
    </source>
</evidence>
<dbReference type="OrthoDB" id="336747at2759"/>
<proteinExistence type="predicted"/>
<dbReference type="PANTHER" id="PTHR24356">
    <property type="entry name" value="SERINE/THREONINE-PROTEIN KINASE"/>
    <property type="match status" value="1"/>
</dbReference>
<dbReference type="InterPro" id="IPR050236">
    <property type="entry name" value="Ser_Thr_kinase_AGC"/>
</dbReference>
<keyword evidence="7" id="KW-0067">ATP-binding</keyword>
<sequence>RRNVDAEDRRILGTPDYLAPELLLRYEHGPEVDWWAFGVCMFEFLTGFPPFLDDTPEKIFHNILS</sequence>
<keyword evidence="6" id="KW-0418">Kinase</keyword>
<dbReference type="Pfam" id="PF00069">
    <property type="entry name" value="Pkinase"/>
    <property type="match status" value="1"/>
</dbReference>
<dbReference type="GeneID" id="20196006"/>
<dbReference type="Proteomes" id="UP000015101">
    <property type="component" value="Unassembled WGS sequence"/>
</dbReference>
<evidence type="ECO:0000256" key="6">
    <source>
        <dbReference type="ARBA" id="ARBA00022777"/>
    </source>
</evidence>
<name>T1EHF6_HELRO</name>
<keyword evidence="3" id="KW-0723">Serine/threonine-protein kinase</keyword>